<dbReference type="GO" id="GO:0004366">
    <property type="term" value="F:glycerol-3-phosphate O-acyltransferase activity"/>
    <property type="evidence" value="ECO:0007669"/>
    <property type="project" value="UniProtKB-EC"/>
</dbReference>
<evidence type="ECO:0000313" key="12">
    <source>
        <dbReference type="Proteomes" id="UP001461341"/>
    </source>
</evidence>
<keyword evidence="4 10" id="KW-0812">Transmembrane</keyword>
<evidence type="ECO:0000256" key="5">
    <source>
        <dbReference type="ARBA" id="ARBA00022989"/>
    </source>
</evidence>
<dbReference type="EMBL" id="CP121689">
    <property type="protein sequence ID" value="WZL75422.1"/>
    <property type="molecule type" value="Genomic_DNA"/>
</dbReference>
<dbReference type="EC" id="2.3.1.275" evidence="10"/>
<dbReference type="PANTHER" id="PTHR30309:SF0">
    <property type="entry name" value="GLYCEROL-3-PHOSPHATE ACYLTRANSFERASE-RELATED"/>
    <property type="match status" value="1"/>
</dbReference>
<comment type="catalytic activity">
    <reaction evidence="10">
        <text>an acyl phosphate + sn-glycerol 3-phosphate = a 1-acyl-sn-glycero-3-phosphate + phosphate</text>
        <dbReference type="Rhea" id="RHEA:34075"/>
        <dbReference type="ChEBI" id="CHEBI:43474"/>
        <dbReference type="ChEBI" id="CHEBI:57597"/>
        <dbReference type="ChEBI" id="CHEBI:57970"/>
        <dbReference type="ChEBI" id="CHEBI:59918"/>
        <dbReference type="EC" id="2.3.1.275"/>
    </reaction>
</comment>
<keyword evidence="6 10" id="KW-0443">Lipid metabolism</keyword>
<accession>A0ABZ2YA05</accession>
<keyword evidence="12" id="KW-1185">Reference proteome</keyword>
<keyword evidence="8 10" id="KW-0594">Phospholipid biosynthesis</keyword>
<keyword evidence="1 10" id="KW-1003">Cell membrane</keyword>
<dbReference type="HAMAP" id="MF_01043">
    <property type="entry name" value="PlsY"/>
    <property type="match status" value="1"/>
</dbReference>
<keyword evidence="5 10" id="KW-1133">Transmembrane helix</keyword>
<evidence type="ECO:0000313" key="11">
    <source>
        <dbReference type="EMBL" id="WZL75422.1"/>
    </source>
</evidence>
<comment type="pathway">
    <text evidence="10">Lipid metabolism; phospholipid metabolism.</text>
</comment>
<evidence type="ECO:0000256" key="9">
    <source>
        <dbReference type="ARBA" id="ARBA00023264"/>
    </source>
</evidence>
<evidence type="ECO:0000256" key="6">
    <source>
        <dbReference type="ARBA" id="ARBA00023098"/>
    </source>
</evidence>
<keyword evidence="7 10" id="KW-0472">Membrane</keyword>
<keyword evidence="3 10" id="KW-0808">Transferase</keyword>
<evidence type="ECO:0000256" key="1">
    <source>
        <dbReference type="ARBA" id="ARBA00022475"/>
    </source>
</evidence>
<comment type="function">
    <text evidence="10">Catalyzes the transfer of an acyl group from acyl-phosphate (acyl-PO(4)) to glycerol-3-phosphate (G3P) to form lysophosphatidic acid (LPA). This enzyme utilizes acyl-phosphate as fatty acyl donor, but not acyl-CoA or acyl-ACP.</text>
</comment>
<comment type="subcellular location">
    <subcellularLocation>
        <location evidence="10">Cell membrane</location>
        <topology evidence="10">Multi-pass membrane protein</topology>
    </subcellularLocation>
</comment>
<proteinExistence type="inferred from homology"/>
<dbReference type="RefSeq" id="WP_369017569.1">
    <property type="nucleotide sequence ID" value="NZ_CP121689.1"/>
</dbReference>
<feature type="transmembrane region" description="Helical" evidence="10">
    <location>
        <begin position="112"/>
        <end position="135"/>
    </location>
</feature>
<gene>
    <name evidence="10 11" type="primary">plsY</name>
    <name evidence="11" type="ORF">QBE54_07450</name>
</gene>
<evidence type="ECO:0000256" key="10">
    <source>
        <dbReference type="HAMAP-Rule" id="MF_01043"/>
    </source>
</evidence>
<evidence type="ECO:0000256" key="7">
    <source>
        <dbReference type="ARBA" id="ARBA00023136"/>
    </source>
</evidence>
<organism evidence="11 12">
    <name type="scientific">Thermatribacter velox</name>
    <dbReference type="NCBI Taxonomy" id="3039681"/>
    <lineage>
        <taxon>Bacteria</taxon>
        <taxon>Pseudomonadati</taxon>
        <taxon>Atribacterota</taxon>
        <taxon>Atribacteria</taxon>
        <taxon>Atribacterales</taxon>
        <taxon>Thermatribacteraceae</taxon>
        <taxon>Thermatribacter</taxon>
    </lineage>
</organism>
<dbReference type="Pfam" id="PF02660">
    <property type="entry name" value="G3P_acyltransf"/>
    <property type="match status" value="1"/>
</dbReference>
<feature type="transmembrane region" description="Helical" evidence="10">
    <location>
        <begin position="53"/>
        <end position="74"/>
    </location>
</feature>
<evidence type="ECO:0000256" key="4">
    <source>
        <dbReference type="ARBA" id="ARBA00022692"/>
    </source>
</evidence>
<comment type="similarity">
    <text evidence="10">Belongs to the PlsY family.</text>
</comment>
<dbReference type="Proteomes" id="UP001461341">
    <property type="component" value="Chromosome"/>
</dbReference>
<reference evidence="11 12" key="1">
    <citation type="submission" date="2023-03" db="EMBL/GenBank/DDBJ databases">
        <title>Novel Species.</title>
        <authorList>
            <person name="Ma S."/>
        </authorList>
    </citation>
    <scope>NUCLEOTIDE SEQUENCE [LARGE SCALE GENOMIC DNA]</scope>
    <source>
        <strain evidence="11 12">B11</strain>
    </source>
</reference>
<evidence type="ECO:0000256" key="3">
    <source>
        <dbReference type="ARBA" id="ARBA00022679"/>
    </source>
</evidence>
<sequence>MPWWLILIINYLLGSLPCGLIVGWVLRGVDIRKFGSGNIGATNVSRVVGFKGALLAGVLDALKGFVGAYLASVFLPHPGWWLVAVFLIVIGHNWSIFLGFRGGKGVATTLGVLFYLSWPAASLCFLAWVVAVALTRYSSLGSLTGAALMPVFLVLFGRPWHFVFWGILAAVLVFIRHRENIRRLISGQELKIGQKKERD</sequence>
<evidence type="ECO:0000256" key="2">
    <source>
        <dbReference type="ARBA" id="ARBA00022516"/>
    </source>
</evidence>
<name>A0ABZ2YA05_9BACT</name>
<feature type="transmembrane region" description="Helical" evidence="10">
    <location>
        <begin position="147"/>
        <end position="175"/>
    </location>
</feature>
<dbReference type="NCBIfam" id="TIGR00023">
    <property type="entry name" value="glycerol-3-phosphate 1-O-acyltransferase PlsY"/>
    <property type="match status" value="1"/>
</dbReference>
<feature type="transmembrane region" description="Helical" evidence="10">
    <location>
        <begin position="6"/>
        <end position="26"/>
    </location>
</feature>
<dbReference type="SMART" id="SM01207">
    <property type="entry name" value="G3P_acyltransf"/>
    <property type="match status" value="1"/>
</dbReference>
<evidence type="ECO:0000256" key="8">
    <source>
        <dbReference type="ARBA" id="ARBA00023209"/>
    </source>
</evidence>
<keyword evidence="9 10" id="KW-1208">Phospholipid metabolism</keyword>
<protein>
    <recommendedName>
        <fullName evidence="10">Glycerol-3-phosphate acyltransferase</fullName>
    </recommendedName>
    <alternativeName>
        <fullName evidence="10">Acyl-PO4 G3P acyltransferase</fullName>
    </alternativeName>
    <alternativeName>
        <fullName evidence="10">Acyl-phosphate--glycerol-3-phosphate acyltransferase</fullName>
    </alternativeName>
    <alternativeName>
        <fullName evidence="10">G3P acyltransferase</fullName>
        <shortName evidence="10">GPAT</shortName>
        <ecNumber evidence="10">2.3.1.275</ecNumber>
    </alternativeName>
    <alternativeName>
        <fullName evidence="10">Lysophosphatidic acid synthase</fullName>
        <shortName evidence="10">LPA synthase</shortName>
    </alternativeName>
</protein>
<dbReference type="PANTHER" id="PTHR30309">
    <property type="entry name" value="INNER MEMBRANE PROTEIN YGIH"/>
    <property type="match status" value="1"/>
</dbReference>
<feature type="transmembrane region" description="Helical" evidence="10">
    <location>
        <begin position="80"/>
        <end position="100"/>
    </location>
</feature>
<keyword evidence="11" id="KW-0012">Acyltransferase</keyword>
<keyword evidence="2 10" id="KW-0444">Lipid biosynthesis</keyword>
<comment type="subunit">
    <text evidence="10">Probably interacts with PlsX.</text>
</comment>
<dbReference type="InterPro" id="IPR003811">
    <property type="entry name" value="G3P_acylTferase_PlsY"/>
</dbReference>